<dbReference type="AlphaFoldDB" id="A0A6G0Y033"/>
<accession>A0A6G0Y033</accession>
<feature type="domain" description="HAT C-terminal dimerisation" evidence="1">
    <location>
        <begin position="341"/>
        <end position="399"/>
    </location>
</feature>
<reference evidence="2 3" key="1">
    <citation type="submission" date="2019-08" db="EMBL/GenBank/DDBJ databases">
        <title>Whole genome of Aphis craccivora.</title>
        <authorList>
            <person name="Voronova N.V."/>
            <person name="Shulinski R.S."/>
            <person name="Bandarenka Y.V."/>
            <person name="Zhorov D.G."/>
            <person name="Warner D."/>
        </authorList>
    </citation>
    <scope>NUCLEOTIDE SEQUENCE [LARGE SCALE GENOMIC DNA]</scope>
    <source>
        <strain evidence="2">180601</strain>
        <tissue evidence="2">Whole Body</tissue>
    </source>
</reference>
<dbReference type="InterPro" id="IPR008906">
    <property type="entry name" value="HATC_C_dom"/>
</dbReference>
<proteinExistence type="predicted"/>
<dbReference type="EMBL" id="VUJU01007229">
    <property type="protein sequence ID" value="KAF0746397.1"/>
    <property type="molecule type" value="Genomic_DNA"/>
</dbReference>
<dbReference type="GO" id="GO:0046983">
    <property type="term" value="F:protein dimerization activity"/>
    <property type="evidence" value="ECO:0007669"/>
    <property type="project" value="InterPro"/>
</dbReference>
<dbReference type="Proteomes" id="UP000478052">
    <property type="component" value="Unassembled WGS sequence"/>
</dbReference>
<keyword evidence="3" id="KW-1185">Reference proteome</keyword>
<protein>
    <submittedName>
        <fullName evidence="2">Zinc finger MYM-type protein 1-like</fullName>
    </submittedName>
</protein>
<dbReference type="Pfam" id="PF05699">
    <property type="entry name" value="Dimer_Tnp_hAT"/>
    <property type="match status" value="1"/>
</dbReference>
<organism evidence="2 3">
    <name type="scientific">Aphis craccivora</name>
    <name type="common">Cowpea aphid</name>
    <dbReference type="NCBI Taxonomy" id="307492"/>
    <lineage>
        <taxon>Eukaryota</taxon>
        <taxon>Metazoa</taxon>
        <taxon>Ecdysozoa</taxon>
        <taxon>Arthropoda</taxon>
        <taxon>Hexapoda</taxon>
        <taxon>Insecta</taxon>
        <taxon>Pterygota</taxon>
        <taxon>Neoptera</taxon>
        <taxon>Paraneoptera</taxon>
        <taxon>Hemiptera</taxon>
        <taxon>Sternorrhyncha</taxon>
        <taxon>Aphidomorpha</taxon>
        <taxon>Aphidoidea</taxon>
        <taxon>Aphididae</taxon>
        <taxon>Aphidini</taxon>
        <taxon>Aphis</taxon>
        <taxon>Aphis</taxon>
    </lineage>
</organism>
<dbReference type="PANTHER" id="PTHR45749">
    <property type="match status" value="1"/>
</dbReference>
<dbReference type="OrthoDB" id="6604867at2759"/>
<name>A0A6G0Y033_APHCR</name>
<evidence type="ECO:0000313" key="3">
    <source>
        <dbReference type="Proteomes" id="UP000478052"/>
    </source>
</evidence>
<gene>
    <name evidence="2" type="ORF">FWK35_00020515</name>
</gene>
<evidence type="ECO:0000259" key="1">
    <source>
        <dbReference type="Pfam" id="PF05699"/>
    </source>
</evidence>
<comment type="caution">
    <text evidence="2">The sequence shown here is derived from an EMBL/GenBank/DDBJ whole genome shotgun (WGS) entry which is preliminary data.</text>
</comment>
<sequence>MTNVLLETLKKFGILLDDMRGQGYDNGANMRGQQSGVQARLYSLIFNINQEVYVFFSASTHRWDVLLKHINNLTVKPLSTTRWESRLDAVRAIRFQVKEIYSALLEISQDNTLINSSGVKSHAEAIGIINKFLNFKFLCCLVVWYDILFEINITSKMLQSISLDVSETLKQLESTKLFLMKYRSDEGFKNTLRSAKLLATDLGIKDSFSSLDQSRIRRINKQFDYESRDDPIIDPKHRFKVNFFNAILGRAIQSIDERFIQFSEHVNLFSFLCNISKIKNNDELMTHCKDLQLALASNDGLTSDINAIELYDEITALQRRFNNTETNPRFVLEYICENQLVELFPNTYISLRILLTLPVTAATAERSFSKLKIIKNYLRSQMSQDRLVGLAMISIEKELAYNMDMDEVISDFASAKARKVKF</sequence>
<dbReference type="PANTHER" id="PTHR45749:SF35">
    <property type="entry name" value="AC-LIKE TRANSPOSASE-RELATED"/>
    <property type="match status" value="1"/>
</dbReference>
<evidence type="ECO:0000313" key="2">
    <source>
        <dbReference type="EMBL" id="KAF0746397.1"/>
    </source>
</evidence>